<sequence>MSNSTAPVHESAALLYANTDFSQLNWLELQWAAWYLWIDNPIIATGLMSFLLHEIVYFGRCIPWIIIDAIPYFRKWKLQPGKIPTPGEQWECTKQVLFSHFTIELPAIWLFHPMAEFFGMSTWQVPFPSWKEIAPQVALFFVFEDMFHFFAHRALHWGPLYKHIHKIHHKYSAPFGLAAEYAHPAEVFILGTGTLAGPILYCALSGNLHIVTMYCWIVLRLFQAIDAHSGYDFPWSLQHILPFWSGAEHHDFHHMAFVNNFSTSFRWCDRLFGTDDKYRVYRERITAARKAGMTAEEFKAMEARLCAEAEKEGVEAEKVAESYRYNKTKVA</sequence>
<evidence type="ECO:0000256" key="4">
    <source>
        <dbReference type="ARBA" id="ARBA00023136"/>
    </source>
</evidence>
<proteinExistence type="predicted"/>
<dbReference type="EMBL" id="JASBNA010000039">
    <property type="protein sequence ID" value="KAK7681740.1"/>
    <property type="molecule type" value="Genomic_DNA"/>
</dbReference>
<keyword evidence="2" id="KW-0812">Transmembrane</keyword>
<dbReference type="AlphaFoldDB" id="A0AAW0FS53"/>
<keyword evidence="6" id="KW-0560">Oxidoreductase</keyword>
<dbReference type="GO" id="GO:0016020">
    <property type="term" value="C:membrane"/>
    <property type="evidence" value="ECO:0007669"/>
    <property type="project" value="UniProtKB-SubCell"/>
</dbReference>
<reference evidence="6 7" key="1">
    <citation type="submission" date="2022-09" db="EMBL/GenBank/DDBJ databases">
        <authorList>
            <person name="Palmer J.M."/>
        </authorList>
    </citation>
    <scope>NUCLEOTIDE SEQUENCE [LARGE SCALE GENOMIC DNA]</scope>
    <source>
        <strain evidence="6 7">DSM 7382</strain>
    </source>
</reference>
<dbReference type="InterPro" id="IPR050307">
    <property type="entry name" value="Sterol_Desaturase_Related"/>
</dbReference>
<evidence type="ECO:0000259" key="5">
    <source>
        <dbReference type="Pfam" id="PF04116"/>
    </source>
</evidence>
<evidence type="ECO:0000256" key="3">
    <source>
        <dbReference type="ARBA" id="ARBA00022989"/>
    </source>
</evidence>
<dbReference type="Pfam" id="PF04116">
    <property type="entry name" value="FA_hydroxylase"/>
    <property type="match status" value="1"/>
</dbReference>
<keyword evidence="7" id="KW-1185">Reference proteome</keyword>
<gene>
    <name evidence="6" type="primary">ERG25B</name>
    <name evidence="6" type="ORF">QCA50_015087</name>
</gene>
<comment type="subcellular location">
    <subcellularLocation>
        <location evidence="1">Membrane</location>
    </subcellularLocation>
</comment>
<dbReference type="Proteomes" id="UP001385951">
    <property type="component" value="Unassembled WGS sequence"/>
</dbReference>
<dbReference type="GO" id="GO:0005506">
    <property type="term" value="F:iron ion binding"/>
    <property type="evidence" value="ECO:0007669"/>
    <property type="project" value="InterPro"/>
</dbReference>
<evidence type="ECO:0000256" key="2">
    <source>
        <dbReference type="ARBA" id="ARBA00022692"/>
    </source>
</evidence>
<accession>A0AAW0FS53</accession>
<keyword evidence="6" id="KW-0503">Monooxygenase</keyword>
<protein>
    <submittedName>
        <fullName evidence="6">Methylsterol monooxygenase erg25B</fullName>
    </submittedName>
</protein>
<evidence type="ECO:0000256" key="1">
    <source>
        <dbReference type="ARBA" id="ARBA00004370"/>
    </source>
</evidence>
<dbReference type="GO" id="GO:0004497">
    <property type="term" value="F:monooxygenase activity"/>
    <property type="evidence" value="ECO:0007669"/>
    <property type="project" value="UniProtKB-KW"/>
</dbReference>
<comment type="caution">
    <text evidence="6">The sequence shown here is derived from an EMBL/GenBank/DDBJ whole genome shotgun (WGS) entry which is preliminary data.</text>
</comment>
<dbReference type="GO" id="GO:0008610">
    <property type="term" value="P:lipid biosynthetic process"/>
    <property type="evidence" value="ECO:0007669"/>
    <property type="project" value="InterPro"/>
</dbReference>
<keyword evidence="3" id="KW-1133">Transmembrane helix</keyword>
<name>A0AAW0FS53_9APHY</name>
<feature type="domain" description="Fatty acid hydroxylase" evidence="5">
    <location>
        <begin position="137"/>
        <end position="274"/>
    </location>
</feature>
<organism evidence="6 7">
    <name type="scientific">Cerrena zonata</name>
    <dbReference type="NCBI Taxonomy" id="2478898"/>
    <lineage>
        <taxon>Eukaryota</taxon>
        <taxon>Fungi</taxon>
        <taxon>Dikarya</taxon>
        <taxon>Basidiomycota</taxon>
        <taxon>Agaricomycotina</taxon>
        <taxon>Agaricomycetes</taxon>
        <taxon>Polyporales</taxon>
        <taxon>Cerrenaceae</taxon>
        <taxon>Cerrena</taxon>
    </lineage>
</organism>
<keyword evidence="4" id="KW-0472">Membrane</keyword>
<evidence type="ECO:0000313" key="7">
    <source>
        <dbReference type="Proteomes" id="UP001385951"/>
    </source>
</evidence>
<dbReference type="InterPro" id="IPR006694">
    <property type="entry name" value="Fatty_acid_hydroxylase"/>
</dbReference>
<dbReference type="PANTHER" id="PTHR11863">
    <property type="entry name" value="STEROL DESATURASE"/>
    <property type="match status" value="1"/>
</dbReference>
<evidence type="ECO:0000313" key="6">
    <source>
        <dbReference type="EMBL" id="KAK7681740.1"/>
    </source>
</evidence>